<evidence type="ECO:0000313" key="1">
    <source>
        <dbReference type="EMBL" id="QSQ26789.1"/>
    </source>
</evidence>
<name>A0ABX7P8M3_9BACT</name>
<protein>
    <submittedName>
        <fullName evidence="1">Uncharacterized protein</fullName>
    </submittedName>
</protein>
<sequence>MGLQVSDDSSLQTPAASWALKEIVQMLEHPKLWDCAPVVQAPLFHFHQYVYGGVPLPTSPVQLTRPPLEDV</sequence>
<keyword evidence="2" id="KW-1185">Reference proteome</keyword>
<dbReference type="RefSeq" id="WP_206728331.1">
    <property type="nucleotide sequence ID" value="NZ_CP071090.1"/>
</dbReference>
<reference evidence="1 2" key="1">
    <citation type="submission" date="2021-02" db="EMBL/GenBank/DDBJ databases">
        <title>De Novo genome assembly of isolated myxobacteria.</title>
        <authorList>
            <person name="Stevens D.C."/>
        </authorList>
    </citation>
    <scope>NUCLEOTIDE SEQUENCE [LARGE SCALE GENOMIC DNA]</scope>
    <source>
        <strain evidence="2">SCPEA02</strain>
    </source>
</reference>
<dbReference type="Proteomes" id="UP000662747">
    <property type="component" value="Chromosome"/>
</dbReference>
<evidence type="ECO:0000313" key="2">
    <source>
        <dbReference type="Proteomes" id="UP000662747"/>
    </source>
</evidence>
<dbReference type="EMBL" id="CP071090">
    <property type="protein sequence ID" value="QSQ26789.1"/>
    <property type="molecule type" value="Genomic_DNA"/>
</dbReference>
<organism evidence="1 2">
    <name type="scientific">Pyxidicoccus parkwayensis</name>
    <dbReference type="NCBI Taxonomy" id="2813578"/>
    <lineage>
        <taxon>Bacteria</taxon>
        <taxon>Pseudomonadati</taxon>
        <taxon>Myxococcota</taxon>
        <taxon>Myxococcia</taxon>
        <taxon>Myxococcales</taxon>
        <taxon>Cystobacterineae</taxon>
        <taxon>Myxococcaceae</taxon>
        <taxon>Pyxidicoccus</taxon>
    </lineage>
</organism>
<gene>
    <name evidence="1" type="ORF">JY651_18525</name>
</gene>
<proteinExistence type="predicted"/>
<accession>A0ABX7P8M3</accession>